<sequence length="209" mass="23487">MFFYKLYSSISGFWVNVSEERKSNSSNLCVWAITDPPQLPPGIAWEKVITPTSPVPTPKAVAVETEMPEADDEGKENEPHDIALDTSIHIIPELTPSLDPSVIVPKTIIRKVMVLPENAGYPGFCEPTEAELKQKSKKMSSKEIMGENKSAVSKHKDQLKSKKRPNLRKEQPQKAAAAHVHKVSKKNGKSAFIFQVKIRIKHYRSFLNR</sequence>
<reference evidence="2" key="1">
    <citation type="submission" date="2013-04" db="EMBL/GenBank/DDBJ databases">
        <authorList>
            <person name="Qu J."/>
            <person name="Murali S.C."/>
            <person name="Bandaranaike D."/>
            <person name="Bellair M."/>
            <person name="Blankenburg K."/>
            <person name="Chao H."/>
            <person name="Dinh H."/>
            <person name="Doddapaneni H."/>
            <person name="Downs B."/>
            <person name="Dugan-Rocha S."/>
            <person name="Elkadiri S."/>
            <person name="Gnanaolivu R.D."/>
            <person name="Hernandez B."/>
            <person name="Javaid M."/>
            <person name="Jayaseelan J.C."/>
            <person name="Lee S."/>
            <person name="Li M."/>
            <person name="Ming W."/>
            <person name="Munidasa M."/>
            <person name="Muniz J."/>
            <person name="Nguyen L."/>
            <person name="Ongeri F."/>
            <person name="Osuji N."/>
            <person name="Pu L.-L."/>
            <person name="Puazo M."/>
            <person name="Qu C."/>
            <person name="Quiroz J."/>
            <person name="Raj R."/>
            <person name="Weissenberger G."/>
            <person name="Xin Y."/>
            <person name="Zou X."/>
            <person name="Han Y."/>
            <person name="Richards S."/>
            <person name="Worley K."/>
            <person name="Muzny D."/>
            <person name="Gibbs R."/>
        </authorList>
    </citation>
    <scope>NUCLEOTIDE SEQUENCE</scope>
    <source>
        <strain evidence="2">Sampled in the wild</strain>
    </source>
</reference>
<reference evidence="2" key="2">
    <citation type="submission" date="2017-10" db="EMBL/GenBank/DDBJ databases">
        <title>Ladona fulva Genome sequencing and assembly.</title>
        <authorList>
            <person name="Murali S."/>
            <person name="Richards S."/>
            <person name="Bandaranaike D."/>
            <person name="Bellair M."/>
            <person name="Blankenburg K."/>
            <person name="Chao H."/>
            <person name="Dinh H."/>
            <person name="Doddapaneni H."/>
            <person name="Dugan-Rocha S."/>
            <person name="Elkadiri S."/>
            <person name="Gnanaolivu R."/>
            <person name="Hernandez B."/>
            <person name="Skinner E."/>
            <person name="Javaid M."/>
            <person name="Lee S."/>
            <person name="Li M."/>
            <person name="Ming W."/>
            <person name="Munidasa M."/>
            <person name="Muniz J."/>
            <person name="Nguyen L."/>
            <person name="Hughes D."/>
            <person name="Osuji N."/>
            <person name="Pu L.-L."/>
            <person name="Puazo M."/>
            <person name="Qu C."/>
            <person name="Quiroz J."/>
            <person name="Raj R."/>
            <person name="Weissenberger G."/>
            <person name="Xin Y."/>
            <person name="Zou X."/>
            <person name="Han Y."/>
            <person name="Worley K."/>
            <person name="Muzny D."/>
            <person name="Gibbs R."/>
        </authorList>
    </citation>
    <scope>NUCLEOTIDE SEQUENCE</scope>
    <source>
        <strain evidence="2">Sampled in the wild</strain>
    </source>
</reference>
<evidence type="ECO:0000313" key="3">
    <source>
        <dbReference type="Proteomes" id="UP000792457"/>
    </source>
</evidence>
<dbReference type="EMBL" id="KZ309226">
    <property type="protein sequence ID" value="KAG8237786.1"/>
    <property type="molecule type" value="Genomic_DNA"/>
</dbReference>
<gene>
    <name evidence="2" type="ORF">J437_LFUL015063</name>
</gene>
<dbReference type="Proteomes" id="UP000792457">
    <property type="component" value="Unassembled WGS sequence"/>
</dbReference>
<organism evidence="2 3">
    <name type="scientific">Ladona fulva</name>
    <name type="common">Scarce chaser dragonfly</name>
    <name type="synonym">Libellula fulva</name>
    <dbReference type="NCBI Taxonomy" id="123851"/>
    <lineage>
        <taxon>Eukaryota</taxon>
        <taxon>Metazoa</taxon>
        <taxon>Ecdysozoa</taxon>
        <taxon>Arthropoda</taxon>
        <taxon>Hexapoda</taxon>
        <taxon>Insecta</taxon>
        <taxon>Pterygota</taxon>
        <taxon>Palaeoptera</taxon>
        <taxon>Odonata</taxon>
        <taxon>Epiprocta</taxon>
        <taxon>Anisoptera</taxon>
        <taxon>Libelluloidea</taxon>
        <taxon>Libellulidae</taxon>
        <taxon>Ladona</taxon>
    </lineage>
</organism>
<proteinExistence type="predicted"/>
<evidence type="ECO:0000313" key="2">
    <source>
        <dbReference type="EMBL" id="KAG8237786.1"/>
    </source>
</evidence>
<feature type="compositionally biased region" description="Basic and acidic residues" evidence="1">
    <location>
        <begin position="136"/>
        <end position="146"/>
    </location>
</feature>
<feature type="region of interest" description="Disordered" evidence="1">
    <location>
        <begin position="136"/>
        <end position="175"/>
    </location>
</feature>
<comment type="caution">
    <text evidence="2">The sequence shown here is derived from an EMBL/GenBank/DDBJ whole genome shotgun (WGS) entry which is preliminary data.</text>
</comment>
<keyword evidence="3" id="KW-1185">Reference proteome</keyword>
<dbReference type="AlphaFoldDB" id="A0A8K0P8F2"/>
<protein>
    <submittedName>
        <fullName evidence="2">Uncharacterized protein</fullName>
    </submittedName>
</protein>
<name>A0A8K0P8F2_LADFU</name>
<accession>A0A8K0P8F2</accession>
<evidence type="ECO:0000256" key="1">
    <source>
        <dbReference type="SAM" id="MobiDB-lite"/>
    </source>
</evidence>